<protein>
    <submittedName>
        <fullName evidence="1">Uncharacterized protein</fullName>
    </submittedName>
</protein>
<gene>
    <name evidence="1" type="ORF">KI809_04245</name>
</gene>
<comment type="caution">
    <text evidence="1">The sequence shown here is derived from an EMBL/GenBank/DDBJ whole genome shotgun (WGS) entry which is preliminary data.</text>
</comment>
<accession>A0AAW4L8I4</accession>
<dbReference type="AlphaFoldDB" id="A0AAW4L8I4"/>
<keyword evidence="2" id="KW-1185">Reference proteome</keyword>
<reference evidence="1 2" key="1">
    <citation type="submission" date="2021-05" db="EMBL/GenBank/DDBJ databases">
        <title>The draft genome of Geobacter pelophilus DSM 12255.</title>
        <authorList>
            <person name="Xu Z."/>
            <person name="Masuda Y."/>
            <person name="Itoh H."/>
            <person name="Senoo K."/>
        </authorList>
    </citation>
    <scope>NUCLEOTIDE SEQUENCE [LARGE SCALE GENOMIC DNA]</scope>
    <source>
        <strain evidence="1 2">DSM 12255</strain>
    </source>
</reference>
<proteinExistence type="predicted"/>
<name>A0AAW4L8I4_9BACT</name>
<evidence type="ECO:0000313" key="1">
    <source>
        <dbReference type="EMBL" id="MBT0663506.1"/>
    </source>
</evidence>
<evidence type="ECO:0000313" key="2">
    <source>
        <dbReference type="Proteomes" id="UP000811899"/>
    </source>
</evidence>
<dbReference type="Proteomes" id="UP000811899">
    <property type="component" value="Unassembled WGS sequence"/>
</dbReference>
<sequence length="72" mass="8285">MTECINYSKCRFFVENMKNSPSTAMMVQNNYCKGKFEECARFIVFEKRGEALVPPDLSPSERERAELILKGA</sequence>
<dbReference type="EMBL" id="JAHCVJ010000001">
    <property type="protein sequence ID" value="MBT0663506.1"/>
    <property type="molecule type" value="Genomic_DNA"/>
</dbReference>
<dbReference type="RefSeq" id="WP_214170240.1">
    <property type="nucleotide sequence ID" value="NZ_JAHCVJ010000001.1"/>
</dbReference>
<organism evidence="1 2">
    <name type="scientific">Geoanaerobacter pelophilus</name>
    <dbReference type="NCBI Taxonomy" id="60036"/>
    <lineage>
        <taxon>Bacteria</taxon>
        <taxon>Pseudomonadati</taxon>
        <taxon>Thermodesulfobacteriota</taxon>
        <taxon>Desulfuromonadia</taxon>
        <taxon>Geobacterales</taxon>
        <taxon>Geobacteraceae</taxon>
        <taxon>Geoanaerobacter</taxon>
    </lineage>
</organism>